<dbReference type="Gene3D" id="1.10.238.10">
    <property type="entry name" value="EF-hand"/>
    <property type="match status" value="1"/>
</dbReference>
<feature type="compositionally biased region" description="Basic residues" evidence="2">
    <location>
        <begin position="702"/>
        <end position="718"/>
    </location>
</feature>
<accession>A0ABQ6N2H2</accession>
<dbReference type="InterPro" id="IPR002048">
    <property type="entry name" value="EF_hand_dom"/>
</dbReference>
<keyword evidence="1" id="KW-0106">Calcium</keyword>
<gene>
    <name evidence="4" type="ORF">TeGR_g8900</name>
</gene>
<feature type="compositionally biased region" description="Basic and acidic residues" evidence="2">
    <location>
        <begin position="752"/>
        <end position="763"/>
    </location>
</feature>
<dbReference type="InterPro" id="IPR011992">
    <property type="entry name" value="EF-hand-dom_pair"/>
</dbReference>
<feature type="compositionally biased region" description="Basic and acidic residues" evidence="2">
    <location>
        <begin position="138"/>
        <end position="150"/>
    </location>
</feature>
<dbReference type="SUPFAM" id="SSF47473">
    <property type="entry name" value="EF-hand"/>
    <property type="match status" value="1"/>
</dbReference>
<feature type="region of interest" description="Disordered" evidence="2">
    <location>
        <begin position="685"/>
        <end position="787"/>
    </location>
</feature>
<protein>
    <recommendedName>
        <fullName evidence="3">EF-hand domain-containing protein</fullName>
    </recommendedName>
</protein>
<dbReference type="PROSITE" id="PS50222">
    <property type="entry name" value="EF_HAND_2"/>
    <property type="match status" value="2"/>
</dbReference>
<evidence type="ECO:0000313" key="4">
    <source>
        <dbReference type="EMBL" id="GMI38639.1"/>
    </source>
</evidence>
<dbReference type="Proteomes" id="UP001165060">
    <property type="component" value="Unassembled WGS sequence"/>
</dbReference>
<feature type="region of interest" description="Disordered" evidence="2">
    <location>
        <begin position="105"/>
        <end position="253"/>
    </location>
</feature>
<dbReference type="PROSITE" id="PS00018">
    <property type="entry name" value="EF_HAND_1"/>
    <property type="match status" value="2"/>
</dbReference>
<dbReference type="SMART" id="SM00054">
    <property type="entry name" value="EFh"/>
    <property type="match status" value="2"/>
</dbReference>
<keyword evidence="5" id="KW-1185">Reference proteome</keyword>
<comment type="caution">
    <text evidence="4">The sequence shown here is derived from an EMBL/GenBank/DDBJ whole genome shotgun (WGS) entry which is preliminary data.</text>
</comment>
<feature type="compositionally biased region" description="Basic and acidic residues" evidence="2">
    <location>
        <begin position="772"/>
        <end position="787"/>
    </location>
</feature>
<feature type="region of interest" description="Disordered" evidence="2">
    <location>
        <begin position="1"/>
        <end position="57"/>
    </location>
</feature>
<evidence type="ECO:0000259" key="3">
    <source>
        <dbReference type="PROSITE" id="PS50222"/>
    </source>
</evidence>
<dbReference type="InterPro" id="IPR018247">
    <property type="entry name" value="EF_Hand_1_Ca_BS"/>
</dbReference>
<dbReference type="EMBL" id="BRYB01000836">
    <property type="protein sequence ID" value="GMI38639.1"/>
    <property type="molecule type" value="Genomic_DNA"/>
</dbReference>
<feature type="compositionally biased region" description="Basic and acidic residues" evidence="2">
    <location>
        <begin position="105"/>
        <end position="114"/>
    </location>
</feature>
<organism evidence="4 5">
    <name type="scientific">Tetraparma gracilis</name>
    <dbReference type="NCBI Taxonomy" id="2962635"/>
    <lineage>
        <taxon>Eukaryota</taxon>
        <taxon>Sar</taxon>
        <taxon>Stramenopiles</taxon>
        <taxon>Ochrophyta</taxon>
        <taxon>Bolidophyceae</taxon>
        <taxon>Parmales</taxon>
        <taxon>Triparmaceae</taxon>
        <taxon>Tetraparma</taxon>
    </lineage>
</organism>
<feature type="domain" description="EF-hand" evidence="3">
    <location>
        <begin position="279"/>
        <end position="314"/>
    </location>
</feature>
<name>A0ABQ6N2H2_9STRA</name>
<evidence type="ECO:0000256" key="2">
    <source>
        <dbReference type="SAM" id="MobiDB-lite"/>
    </source>
</evidence>
<sequence length="787" mass="87953">MPSFLTEPSPIYGSPPSSRRVATRRKTRAAAPPPSSDRSSDRSSPQGPPKTRAEEREELALLRLSGVRALWNRGRLHHRLQISEPDFEGAAKLALPRIEREPVMSLKPSEDGAKAKRRWKKSRSVLKLAAQGKGAGGAEKREEKREEKRLGGGGSRGNPGGAAAAAGEGGREAKAANLAAFFSPLKGKGGKEPTGEPAGRKPKSAMDALKELKAKRAAPRGGGALNGKGPQKRITPDDVKTKSKRNRKPLTAKEKEKQMFARMGFVEKLVGGLEEKPSLTAEEIVKIIAYMDFNGSGEVDEQEFSNAVRNAKRGLIKDEDVTRLMSKVDNELRIKQIRLGDLFRQLDTSGDGSLSTAELEFGLNMLCDVSWEKECERRKMRREAAHDRWKDKEGVRDAAKRWLTEVESLPEEFVRERGFFCRDIQTPERFEKYLQVVINGPMLTKSQEQKEKEAEMKKKGKQTSVTAFHFDLDSLTEESVHEEVKKIADDEITVETKSQKRVQRKTARDVHLMKELMKVQEQFNIDIDVHAKVAKSYGGSPVAGVDVVDDESSVGESSLGESSVGAASVDESLDGQSLASMDSYGSYNTFESGSQFTLGSQVSSASVVLGQIRKARGQQELADKEMESLVMLLGNGTTTLASIKQRHFEERMFKNLYKERTHSLSNDYYLPGAVLDVLHREEMLKNIPKPKDPREHEAEGRRARKREKTRREKARRGGGRGGGSVKSTPRQTPREELKTPREVMIELQEAQKSARDEMRRTEDSDYEDEDERIFPSRHEVPEEIKFD</sequence>
<feature type="compositionally biased region" description="Basic and acidic residues" evidence="2">
    <location>
        <begin position="732"/>
        <end position="744"/>
    </location>
</feature>
<proteinExistence type="predicted"/>
<feature type="domain" description="EF-hand" evidence="3">
    <location>
        <begin position="334"/>
        <end position="369"/>
    </location>
</feature>
<evidence type="ECO:0000256" key="1">
    <source>
        <dbReference type="ARBA" id="ARBA00022837"/>
    </source>
</evidence>
<reference evidence="4 5" key="1">
    <citation type="journal article" date="2023" name="Commun. Biol.">
        <title>Genome analysis of Parmales, the sister group of diatoms, reveals the evolutionary specialization of diatoms from phago-mixotrophs to photoautotrophs.</title>
        <authorList>
            <person name="Ban H."/>
            <person name="Sato S."/>
            <person name="Yoshikawa S."/>
            <person name="Yamada K."/>
            <person name="Nakamura Y."/>
            <person name="Ichinomiya M."/>
            <person name="Sato N."/>
            <person name="Blanc-Mathieu R."/>
            <person name="Endo H."/>
            <person name="Kuwata A."/>
            <person name="Ogata H."/>
        </authorList>
    </citation>
    <scope>NUCLEOTIDE SEQUENCE [LARGE SCALE GENOMIC DNA]</scope>
</reference>
<evidence type="ECO:0000313" key="5">
    <source>
        <dbReference type="Proteomes" id="UP001165060"/>
    </source>
</evidence>
<feature type="compositionally biased region" description="Basic residues" evidence="2">
    <location>
        <begin position="115"/>
        <end position="124"/>
    </location>
</feature>
<feature type="compositionally biased region" description="Basic and acidic residues" evidence="2">
    <location>
        <begin position="685"/>
        <end position="701"/>
    </location>
</feature>
<feature type="compositionally biased region" description="Gly residues" evidence="2">
    <location>
        <begin position="151"/>
        <end position="160"/>
    </location>
</feature>
<dbReference type="Pfam" id="PF13202">
    <property type="entry name" value="EF-hand_5"/>
    <property type="match status" value="1"/>
</dbReference>